<organism evidence="1 2">
    <name type="scientific">Araneus ventricosus</name>
    <name type="common">Orbweaver spider</name>
    <name type="synonym">Epeira ventricosa</name>
    <dbReference type="NCBI Taxonomy" id="182803"/>
    <lineage>
        <taxon>Eukaryota</taxon>
        <taxon>Metazoa</taxon>
        <taxon>Ecdysozoa</taxon>
        <taxon>Arthropoda</taxon>
        <taxon>Chelicerata</taxon>
        <taxon>Arachnida</taxon>
        <taxon>Araneae</taxon>
        <taxon>Araneomorphae</taxon>
        <taxon>Entelegynae</taxon>
        <taxon>Araneoidea</taxon>
        <taxon>Araneidae</taxon>
        <taxon>Araneus</taxon>
    </lineage>
</organism>
<keyword evidence="2" id="KW-1185">Reference proteome</keyword>
<comment type="caution">
    <text evidence="1">The sequence shown here is derived from an EMBL/GenBank/DDBJ whole genome shotgun (WGS) entry which is preliminary data.</text>
</comment>
<evidence type="ECO:0000313" key="2">
    <source>
        <dbReference type="Proteomes" id="UP000499080"/>
    </source>
</evidence>
<evidence type="ECO:0000313" key="1">
    <source>
        <dbReference type="EMBL" id="GBM33290.1"/>
    </source>
</evidence>
<dbReference type="EMBL" id="BGPR01171754">
    <property type="protein sequence ID" value="GBM33290.1"/>
    <property type="molecule type" value="Genomic_DNA"/>
</dbReference>
<protein>
    <submittedName>
        <fullName evidence="1">Uncharacterized protein</fullName>
    </submittedName>
</protein>
<dbReference type="OrthoDB" id="8057780at2759"/>
<name>A0A4Y2EVN1_ARAVE</name>
<dbReference type="AlphaFoldDB" id="A0A4Y2EVN1"/>
<proteinExistence type="predicted"/>
<sequence length="132" mass="14665">MGIKSGIWLLEKVPSGEFLGARHPSKEQTLTSTWNREQLSIRRASTSFIETAKSLGHDVSKISVSPSTVYRARAISRSKMAKKIEETLFENPSHLVLHWDSKLLPSVANGSVKILEDIIAVLVTGKDFEHLP</sequence>
<reference evidence="1 2" key="1">
    <citation type="journal article" date="2019" name="Sci. Rep.">
        <title>Orb-weaving spider Araneus ventricosus genome elucidates the spidroin gene catalogue.</title>
        <authorList>
            <person name="Kono N."/>
            <person name="Nakamura H."/>
            <person name="Ohtoshi R."/>
            <person name="Moran D.A.P."/>
            <person name="Shinohara A."/>
            <person name="Yoshida Y."/>
            <person name="Fujiwara M."/>
            <person name="Mori M."/>
            <person name="Tomita M."/>
            <person name="Arakawa K."/>
        </authorList>
    </citation>
    <scope>NUCLEOTIDE SEQUENCE [LARGE SCALE GENOMIC DNA]</scope>
</reference>
<accession>A0A4Y2EVN1</accession>
<dbReference type="Proteomes" id="UP000499080">
    <property type="component" value="Unassembled WGS sequence"/>
</dbReference>
<gene>
    <name evidence="1" type="ORF">AVEN_117354_1</name>
</gene>